<dbReference type="EMBL" id="MFUP01000013">
    <property type="protein sequence ID" value="OGI87412.1"/>
    <property type="molecule type" value="Genomic_DNA"/>
</dbReference>
<dbReference type="AlphaFoldDB" id="A0A1F6WZX3"/>
<evidence type="ECO:0000313" key="2">
    <source>
        <dbReference type="EMBL" id="OGI87412.1"/>
    </source>
</evidence>
<feature type="chain" id="PRO_5009225781" evidence="1">
    <location>
        <begin position="21"/>
        <end position="188"/>
    </location>
</feature>
<proteinExistence type="predicted"/>
<name>A0A1F6WZX3_9BACT</name>
<organism evidence="2 3">
    <name type="scientific">Candidatus Nomurabacteria bacterium RIFCSPLOWO2_01_FULL_33_24</name>
    <dbReference type="NCBI Taxonomy" id="1801765"/>
    <lineage>
        <taxon>Bacteria</taxon>
        <taxon>Candidatus Nomuraibacteriota</taxon>
    </lineage>
</organism>
<keyword evidence="1" id="KW-0732">Signal</keyword>
<dbReference type="Proteomes" id="UP000185809">
    <property type="component" value="Unassembled WGS sequence"/>
</dbReference>
<gene>
    <name evidence="2" type="ORF">A2995_01540</name>
</gene>
<protein>
    <submittedName>
        <fullName evidence="2">Uncharacterized protein</fullName>
    </submittedName>
</protein>
<evidence type="ECO:0000313" key="3">
    <source>
        <dbReference type="Proteomes" id="UP000185809"/>
    </source>
</evidence>
<evidence type="ECO:0000256" key="1">
    <source>
        <dbReference type="SAM" id="SignalP"/>
    </source>
</evidence>
<sequence length="188" mass="22220">MKNKMFFHILILVFPIFSFAQDVQDQESKYNFCTDKPTSIYTIEDLIYLYQFQDGDKWLNKNISWKIHQALLVESINNLIEKEDLGLDSLANQKQLFWFLNQCSVEYKTFDGVSFWGVDEKGKIIVKSRESLNSSRERVISYEGNIIFLFFGGTPVYISPFGEKLLYTSRKAWKEKEKGRKNYSSYYD</sequence>
<reference evidence="2 3" key="1">
    <citation type="journal article" date="2016" name="Nat. Commun.">
        <title>Thousands of microbial genomes shed light on interconnected biogeochemical processes in an aquifer system.</title>
        <authorList>
            <person name="Anantharaman K."/>
            <person name="Brown C.T."/>
            <person name="Hug L.A."/>
            <person name="Sharon I."/>
            <person name="Castelle C.J."/>
            <person name="Probst A.J."/>
            <person name="Thomas B.C."/>
            <person name="Singh A."/>
            <person name="Wilkins M.J."/>
            <person name="Karaoz U."/>
            <person name="Brodie E.L."/>
            <person name="Williams K.H."/>
            <person name="Hubbard S.S."/>
            <person name="Banfield J.F."/>
        </authorList>
    </citation>
    <scope>NUCLEOTIDE SEQUENCE [LARGE SCALE GENOMIC DNA]</scope>
</reference>
<feature type="signal peptide" evidence="1">
    <location>
        <begin position="1"/>
        <end position="20"/>
    </location>
</feature>
<comment type="caution">
    <text evidence="2">The sequence shown here is derived from an EMBL/GenBank/DDBJ whole genome shotgun (WGS) entry which is preliminary data.</text>
</comment>
<accession>A0A1F6WZX3</accession>